<evidence type="ECO:0000256" key="1">
    <source>
        <dbReference type="SAM" id="MobiDB-lite"/>
    </source>
</evidence>
<accession>A0A1I8FFH0</accession>
<dbReference type="WBParaSite" id="maker-unitig_32856-snap-gene-0.1-mRNA-1">
    <property type="protein sequence ID" value="maker-unitig_32856-snap-gene-0.1-mRNA-1"/>
    <property type="gene ID" value="maker-unitig_32856-snap-gene-0.1"/>
</dbReference>
<dbReference type="Proteomes" id="UP000095280">
    <property type="component" value="Unplaced"/>
</dbReference>
<reference evidence="3" key="1">
    <citation type="submission" date="2016-11" db="UniProtKB">
        <authorList>
            <consortium name="WormBaseParasite"/>
        </authorList>
    </citation>
    <scope>IDENTIFICATION</scope>
</reference>
<sequence length="380" mass="40693">QLHGGRPGGLTSDGQRFTARAGGSPVPRRLPPNSLALRRYMAERGEKAASAKRLVAKAPTPPAASAFSARRLGPSVPRAHHLAGVRTTSGILREFRKFKDGSLETEDEESEATPVKQQNAVHCLWMDLGKPVLSLWILLPLAFLFLAGHARPAGAADARGSCSRSKTAGSRRLLMQNARRDRPSAQSHIPAVSQLQPETQEAELLISLVMEPPFGRFPPASGSGPSRNRAYTTLDDVKAFEARVKLATQQQYESCEPKQTAVADTKEEESKAEVNNSNLETSDTKKVTKKDEKLYKASSVAPATSPAPKRCQSGVDGAKNRSSESGVPPSPAAAAGPRPPRPDCLPPESLPAALRPGTPTMKALKVHGWKMEIHGDPLGL</sequence>
<keyword evidence="2" id="KW-1185">Reference proteome</keyword>
<feature type="compositionally biased region" description="Pro residues" evidence="1">
    <location>
        <begin position="337"/>
        <end position="349"/>
    </location>
</feature>
<dbReference type="AlphaFoldDB" id="A0A1I8FFH0"/>
<proteinExistence type="predicted"/>
<name>A0A1I8FFH0_9PLAT</name>
<evidence type="ECO:0000313" key="3">
    <source>
        <dbReference type="WBParaSite" id="maker-unitig_32856-snap-gene-0.1-mRNA-1"/>
    </source>
</evidence>
<feature type="compositionally biased region" description="Low complexity" evidence="1">
    <location>
        <begin position="297"/>
        <end position="308"/>
    </location>
</feature>
<feature type="region of interest" description="Disordered" evidence="1">
    <location>
        <begin position="1"/>
        <end position="33"/>
    </location>
</feature>
<feature type="region of interest" description="Disordered" evidence="1">
    <location>
        <begin position="249"/>
        <end position="358"/>
    </location>
</feature>
<feature type="compositionally biased region" description="Low complexity" evidence="1">
    <location>
        <begin position="323"/>
        <end position="336"/>
    </location>
</feature>
<evidence type="ECO:0000313" key="2">
    <source>
        <dbReference type="Proteomes" id="UP000095280"/>
    </source>
</evidence>
<feature type="compositionally biased region" description="Basic and acidic residues" evidence="1">
    <location>
        <begin position="282"/>
        <end position="295"/>
    </location>
</feature>
<protein>
    <submittedName>
        <fullName evidence="3">Protein phosphatase 1 regulatory subunit 35</fullName>
    </submittedName>
</protein>
<organism evidence="2 3">
    <name type="scientific">Macrostomum lignano</name>
    <dbReference type="NCBI Taxonomy" id="282301"/>
    <lineage>
        <taxon>Eukaryota</taxon>
        <taxon>Metazoa</taxon>
        <taxon>Spiralia</taxon>
        <taxon>Lophotrochozoa</taxon>
        <taxon>Platyhelminthes</taxon>
        <taxon>Rhabditophora</taxon>
        <taxon>Macrostomorpha</taxon>
        <taxon>Macrostomida</taxon>
        <taxon>Macrostomidae</taxon>
        <taxon>Macrostomum</taxon>
    </lineage>
</organism>